<evidence type="ECO:0000313" key="4">
    <source>
        <dbReference type="Proteomes" id="UP000182360"/>
    </source>
</evidence>
<feature type="domain" description="DUF4143" evidence="2">
    <location>
        <begin position="219"/>
        <end position="378"/>
    </location>
</feature>
<evidence type="ECO:0000313" key="3">
    <source>
        <dbReference type="EMBL" id="SEQ07220.1"/>
    </source>
</evidence>
<proteinExistence type="predicted"/>
<evidence type="ECO:0000259" key="2">
    <source>
        <dbReference type="Pfam" id="PF13635"/>
    </source>
</evidence>
<sequence length="434" mass="50396">MPNRPKYLNQLINAKHDGFPKVITGIRRCGKSYLLKELYRTHLINEGVKEDNIIILELDDAKNAAYRNPLTLNEYILSKCSDKRRQFYVFIDEIQRVYTIVNPDLTDGKTVLAKEEDSEVISFIDVTLGLSHESNIDLYITGSNSKMLSSDIVTEFRDKATEIHLQPLSFAEFCDWTKMEKSEALYEYMQHGGMPLAVLKSRDEKETYLKELFKTTYFKDILERKKLRREEALDELCTILATCTGELVNAEKLSNTFHSKRKEKISKETVSSYIQAFEDAFIIREAKRYDLKGRNFINSTRKYYFCDTGLRNARLDFMYPDEGQILENIVYNELVYHGYNVNVGCFDSVEKNENGKSVRKTYEVDFMATKGNETIYLQITDNISDAQTKKREVRPFILLNDQIKKIIVINRPVKETKDENGFTIIGITDFLLGL</sequence>
<dbReference type="Pfam" id="PF13173">
    <property type="entry name" value="AAA_14"/>
    <property type="match status" value="1"/>
</dbReference>
<dbReference type="PANTHER" id="PTHR33295:SF18">
    <property type="entry name" value="AAA+ ATPASE DOMAIN-CONTAINING PROTEIN"/>
    <property type="match status" value="1"/>
</dbReference>
<dbReference type="InterPro" id="IPR027417">
    <property type="entry name" value="P-loop_NTPase"/>
</dbReference>
<name>A0A1H9D173_9SPIR</name>
<feature type="domain" description="AAA" evidence="1">
    <location>
        <begin position="21"/>
        <end position="174"/>
    </location>
</feature>
<dbReference type="RefSeq" id="WP_074641556.1">
    <property type="nucleotide sequence ID" value="NZ_FOFU01000002.1"/>
</dbReference>
<accession>A0A1H9D173</accession>
<reference evidence="3 4" key="1">
    <citation type="submission" date="2016-10" db="EMBL/GenBank/DDBJ databases">
        <authorList>
            <person name="de Groot N.N."/>
        </authorList>
    </citation>
    <scope>NUCLEOTIDE SEQUENCE [LARGE SCALE GENOMIC DNA]</scope>
    <source>
        <strain evidence="3 4">B25</strain>
    </source>
</reference>
<dbReference type="Proteomes" id="UP000182360">
    <property type="component" value="Unassembled WGS sequence"/>
</dbReference>
<organism evidence="3 4">
    <name type="scientific">Treponema bryantii</name>
    <dbReference type="NCBI Taxonomy" id="163"/>
    <lineage>
        <taxon>Bacteria</taxon>
        <taxon>Pseudomonadati</taxon>
        <taxon>Spirochaetota</taxon>
        <taxon>Spirochaetia</taxon>
        <taxon>Spirochaetales</taxon>
        <taxon>Treponemataceae</taxon>
        <taxon>Treponema</taxon>
    </lineage>
</organism>
<keyword evidence="4" id="KW-1185">Reference proteome</keyword>
<evidence type="ECO:0008006" key="5">
    <source>
        <dbReference type="Google" id="ProtNLM"/>
    </source>
</evidence>
<dbReference type="InterPro" id="IPR025420">
    <property type="entry name" value="DUF4143"/>
</dbReference>
<dbReference type="OrthoDB" id="9801684at2"/>
<dbReference type="InterPro" id="IPR041682">
    <property type="entry name" value="AAA_14"/>
</dbReference>
<dbReference type="PANTHER" id="PTHR33295">
    <property type="entry name" value="ATPASE"/>
    <property type="match status" value="1"/>
</dbReference>
<protein>
    <recommendedName>
        <fullName evidence="5">AAA domain-containing protein</fullName>
    </recommendedName>
</protein>
<evidence type="ECO:0000259" key="1">
    <source>
        <dbReference type="Pfam" id="PF13173"/>
    </source>
</evidence>
<dbReference type="SUPFAM" id="SSF52540">
    <property type="entry name" value="P-loop containing nucleoside triphosphate hydrolases"/>
    <property type="match status" value="1"/>
</dbReference>
<gene>
    <name evidence="3" type="ORF">SAMN04487977_102392</name>
</gene>
<dbReference type="Pfam" id="PF13635">
    <property type="entry name" value="DUF4143"/>
    <property type="match status" value="1"/>
</dbReference>
<dbReference type="EMBL" id="FOFU01000002">
    <property type="protein sequence ID" value="SEQ07220.1"/>
    <property type="molecule type" value="Genomic_DNA"/>
</dbReference>
<dbReference type="AlphaFoldDB" id="A0A1H9D173"/>